<comment type="subcellular location">
    <subcellularLocation>
        <location evidence="1">Secreted</location>
    </subcellularLocation>
</comment>
<keyword evidence="10" id="KW-0812">Transmembrane</keyword>
<dbReference type="PANTHER" id="PTHR45828">
    <property type="entry name" value="CYTOCHROME B561/FERRIC REDUCTASE TRANSMEMBRANE"/>
    <property type="match status" value="1"/>
</dbReference>
<dbReference type="AlphaFoldDB" id="A0A9D3P1Q4"/>
<dbReference type="Gene3D" id="2.60.40.4060">
    <property type="entry name" value="Reeler domain"/>
    <property type="match status" value="1"/>
</dbReference>
<feature type="transmembrane region" description="Helical" evidence="10">
    <location>
        <begin position="209"/>
        <end position="228"/>
    </location>
</feature>
<dbReference type="GO" id="GO:0042742">
    <property type="term" value="P:defense response to bacterium"/>
    <property type="evidence" value="ECO:0007669"/>
    <property type="project" value="UniProtKB-KW"/>
</dbReference>
<evidence type="ECO:0000259" key="11">
    <source>
        <dbReference type="PROSITE" id="PS51019"/>
    </source>
</evidence>
<keyword evidence="10" id="KW-0472">Membrane</keyword>
<accession>A0A9D3P1Q4</accession>
<evidence type="ECO:0000256" key="10">
    <source>
        <dbReference type="SAM" id="Phobius"/>
    </source>
</evidence>
<dbReference type="Pfam" id="PF02014">
    <property type="entry name" value="Reeler"/>
    <property type="match status" value="1"/>
</dbReference>
<organism evidence="12 13">
    <name type="scientific">Hemibagrus wyckioides</name>
    <dbReference type="NCBI Taxonomy" id="337641"/>
    <lineage>
        <taxon>Eukaryota</taxon>
        <taxon>Metazoa</taxon>
        <taxon>Chordata</taxon>
        <taxon>Craniata</taxon>
        <taxon>Vertebrata</taxon>
        <taxon>Euteleostomi</taxon>
        <taxon>Actinopterygii</taxon>
        <taxon>Neopterygii</taxon>
        <taxon>Teleostei</taxon>
        <taxon>Ostariophysi</taxon>
        <taxon>Siluriformes</taxon>
        <taxon>Bagridae</taxon>
        <taxon>Hemibagrus</taxon>
    </lineage>
</organism>
<evidence type="ECO:0000256" key="2">
    <source>
        <dbReference type="ARBA" id="ARBA00008501"/>
    </source>
</evidence>
<dbReference type="InterPro" id="IPR051237">
    <property type="entry name" value="Ferric-chelate_Red/DefProt"/>
</dbReference>
<dbReference type="Proteomes" id="UP000824219">
    <property type="component" value="Linkage Group LG05"/>
</dbReference>
<evidence type="ECO:0000256" key="6">
    <source>
        <dbReference type="ARBA" id="ARBA00022729"/>
    </source>
</evidence>
<evidence type="ECO:0000256" key="7">
    <source>
        <dbReference type="ARBA" id="ARBA00022859"/>
    </source>
</evidence>
<feature type="domain" description="Reelin" evidence="11">
    <location>
        <begin position="1"/>
        <end position="155"/>
    </location>
</feature>
<dbReference type="InterPro" id="IPR042307">
    <property type="entry name" value="Reeler_sf"/>
</dbReference>
<evidence type="ECO:0000256" key="8">
    <source>
        <dbReference type="ARBA" id="ARBA00023022"/>
    </source>
</evidence>
<feature type="compositionally biased region" description="Basic and acidic residues" evidence="9">
    <location>
        <begin position="11"/>
        <end position="21"/>
    </location>
</feature>
<gene>
    <name evidence="12" type="ORF">KOW79_004340</name>
</gene>
<evidence type="ECO:0000256" key="5">
    <source>
        <dbReference type="ARBA" id="ARBA00022588"/>
    </source>
</evidence>
<keyword evidence="8" id="KW-0044">Antibiotic</keyword>
<dbReference type="OrthoDB" id="6418377at2759"/>
<dbReference type="EMBL" id="JAHKSW010000005">
    <property type="protein sequence ID" value="KAG7332506.1"/>
    <property type="molecule type" value="Genomic_DNA"/>
</dbReference>
<dbReference type="GO" id="GO:0005576">
    <property type="term" value="C:extracellular region"/>
    <property type="evidence" value="ECO:0007669"/>
    <property type="project" value="UniProtKB-SubCell"/>
</dbReference>
<evidence type="ECO:0000256" key="1">
    <source>
        <dbReference type="ARBA" id="ARBA00004613"/>
    </source>
</evidence>
<proteinExistence type="inferred from homology"/>
<dbReference type="CDD" id="cd08544">
    <property type="entry name" value="Reeler"/>
    <property type="match status" value="1"/>
</dbReference>
<keyword evidence="5" id="KW-0399">Innate immunity</keyword>
<feature type="region of interest" description="Disordered" evidence="9">
    <location>
        <begin position="1"/>
        <end position="23"/>
    </location>
</feature>
<dbReference type="GO" id="GO:0045087">
    <property type="term" value="P:innate immune response"/>
    <property type="evidence" value="ECO:0007669"/>
    <property type="project" value="UniProtKB-KW"/>
</dbReference>
<feature type="transmembrane region" description="Helical" evidence="10">
    <location>
        <begin position="305"/>
        <end position="327"/>
    </location>
</feature>
<comment type="similarity">
    <text evidence="2">Belongs to the insect defense protein family.</text>
</comment>
<keyword evidence="3" id="KW-0964">Secreted</keyword>
<dbReference type="InterPro" id="IPR002861">
    <property type="entry name" value="Reeler_dom"/>
</dbReference>
<dbReference type="GO" id="GO:0016020">
    <property type="term" value="C:membrane"/>
    <property type="evidence" value="ECO:0007669"/>
    <property type="project" value="TreeGrafter"/>
</dbReference>
<evidence type="ECO:0000313" key="12">
    <source>
        <dbReference type="EMBL" id="KAG7332506.1"/>
    </source>
</evidence>
<sequence length="329" mass="35958">MAVKHGSAKPQEGESPYKIDPDNITVVPEDVGKPIKVTLRADIGESFNGFMLEARKPGDTNPQGTFSLKEESLTRLQECDGINGKAVTQTNNRKKTLITITWSASETGIYFFRATFTKTYDIFWLTKDVPNTTLAPPTTTTIIMSDVSSTTLAPPTTITKMNSTSGMLIQSNLTTPTSAAISISLTHHVIAYSALAESSPLLVKDSVCVWTKVTSFLSLAFSLAAFILSMIDTGQVVGKILAGVVVSLNLGQTILIFFLCGPSHKLRKIFFCVLRVAIFINLCFTENTHQTTSSRRNRRVSYWCTGLVVFSCMNVALTIAFVLVLFLCD</sequence>
<dbReference type="PROSITE" id="PS51019">
    <property type="entry name" value="REELIN"/>
    <property type="match status" value="1"/>
</dbReference>
<keyword evidence="13" id="KW-1185">Reference proteome</keyword>
<protein>
    <recommendedName>
        <fullName evidence="11">Reelin domain-containing protein</fullName>
    </recommendedName>
</protein>
<dbReference type="PANTHER" id="PTHR45828:SF9">
    <property type="entry name" value="CELL WALL INTEGRITY AND STRESS RESPONSE COMPONENT 4-LIKE-RELATED"/>
    <property type="match status" value="1"/>
</dbReference>
<comment type="caution">
    <text evidence="12">The sequence shown here is derived from an EMBL/GenBank/DDBJ whole genome shotgun (WGS) entry which is preliminary data.</text>
</comment>
<reference evidence="12 13" key="1">
    <citation type="submission" date="2021-06" db="EMBL/GenBank/DDBJ databases">
        <title>Chromosome-level genome assembly of the red-tail catfish (Hemibagrus wyckioides).</title>
        <authorList>
            <person name="Shao F."/>
        </authorList>
    </citation>
    <scope>NUCLEOTIDE SEQUENCE [LARGE SCALE GENOMIC DNA]</scope>
    <source>
        <strain evidence="12">EC202008001</strain>
        <tissue evidence="12">Blood</tissue>
    </source>
</reference>
<keyword evidence="4" id="KW-0929">Antimicrobial</keyword>
<keyword evidence="10" id="KW-1133">Transmembrane helix</keyword>
<keyword evidence="7" id="KW-0391">Immunity</keyword>
<evidence type="ECO:0000256" key="4">
    <source>
        <dbReference type="ARBA" id="ARBA00022529"/>
    </source>
</evidence>
<keyword evidence="6" id="KW-0732">Signal</keyword>
<evidence type="ECO:0000256" key="3">
    <source>
        <dbReference type="ARBA" id="ARBA00022525"/>
    </source>
</evidence>
<evidence type="ECO:0000313" key="13">
    <source>
        <dbReference type="Proteomes" id="UP000824219"/>
    </source>
</evidence>
<feature type="transmembrane region" description="Helical" evidence="10">
    <location>
        <begin position="240"/>
        <end position="259"/>
    </location>
</feature>
<evidence type="ECO:0000256" key="9">
    <source>
        <dbReference type="SAM" id="MobiDB-lite"/>
    </source>
</evidence>
<name>A0A9D3P1Q4_9TELE</name>